<keyword evidence="2 6" id="KW-0378">Hydrolase</keyword>
<dbReference type="FunFam" id="3.20.20.190:FF:000039">
    <property type="entry name" value="Phosphoinositide phospholipase C"/>
    <property type="match status" value="1"/>
</dbReference>
<dbReference type="Gene3D" id="3.20.20.190">
    <property type="entry name" value="Phosphatidylinositol (PI) phosphodiesterase"/>
    <property type="match status" value="1"/>
</dbReference>
<dbReference type="RefSeq" id="XP_009008802.1">
    <property type="nucleotide sequence ID" value="XM_009010554.1"/>
</dbReference>
<dbReference type="GO" id="GO:0051209">
    <property type="term" value="P:release of sequestered calcium ion into cytosol"/>
    <property type="evidence" value="ECO:0000318"/>
    <property type="project" value="GO_Central"/>
</dbReference>
<organism evidence="11 12">
    <name type="scientific">Helobdella robusta</name>
    <name type="common">Californian leech</name>
    <dbReference type="NCBI Taxonomy" id="6412"/>
    <lineage>
        <taxon>Eukaryota</taxon>
        <taxon>Metazoa</taxon>
        <taxon>Spiralia</taxon>
        <taxon>Lophotrochozoa</taxon>
        <taxon>Annelida</taxon>
        <taxon>Clitellata</taxon>
        <taxon>Hirudinea</taxon>
        <taxon>Rhynchobdellida</taxon>
        <taxon>Glossiphoniidae</taxon>
        <taxon>Helobdella</taxon>
    </lineage>
</organism>
<dbReference type="OrthoDB" id="269822at2759"/>
<dbReference type="InterPro" id="IPR001192">
    <property type="entry name" value="PI-PLC_fam"/>
</dbReference>
<evidence type="ECO:0000256" key="6">
    <source>
        <dbReference type="RuleBase" id="RU361133"/>
    </source>
</evidence>
<dbReference type="EMBL" id="KB095811">
    <property type="protein sequence ID" value="ESO12082.1"/>
    <property type="molecule type" value="Genomic_DNA"/>
</dbReference>
<dbReference type="InterPro" id="IPR017946">
    <property type="entry name" value="PLC-like_Pdiesterase_TIM-brl"/>
</dbReference>
<dbReference type="Pfam" id="PF00387">
    <property type="entry name" value="PI-PLC-Y"/>
    <property type="match status" value="1"/>
</dbReference>
<dbReference type="GO" id="GO:0016042">
    <property type="term" value="P:lipid catabolic process"/>
    <property type="evidence" value="ECO:0007669"/>
    <property type="project" value="UniProtKB-KW"/>
</dbReference>
<dbReference type="GO" id="GO:0048015">
    <property type="term" value="P:phosphatidylinositol-mediated signaling"/>
    <property type="evidence" value="ECO:0000318"/>
    <property type="project" value="GO_Central"/>
</dbReference>
<reference evidence="12" key="1">
    <citation type="submission" date="2012-12" db="EMBL/GenBank/DDBJ databases">
        <authorList>
            <person name="Hellsten U."/>
            <person name="Grimwood J."/>
            <person name="Chapman J.A."/>
            <person name="Shapiro H."/>
            <person name="Aerts A."/>
            <person name="Otillar R.P."/>
            <person name="Terry A.Y."/>
            <person name="Boore J.L."/>
            <person name="Simakov O."/>
            <person name="Marletaz F."/>
            <person name="Cho S.-J."/>
            <person name="Edsinger-Gonzales E."/>
            <person name="Havlak P."/>
            <person name="Kuo D.-H."/>
            <person name="Larsson T."/>
            <person name="Lv J."/>
            <person name="Arendt D."/>
            <person name="Savage R."/>
            <person name="Osoegawa K."/>
            <person name="de Jong P."/>
            <person name="Lindberg D.R."/>
            <person name="Seaver E.C."/>
            <person name="Weisblat D.A."/>
            <person name="Putnam N.H."/>
            <person name="Grigoriev I.V."/>
            <person name="Rokhsar D.S."/>
        </authorList>
    </citation>
    <scope>NUCLEOTIDE SEQUENCE</scope>
</reference>
<dbReference type="AlphaFoldDB" id="T1FX15"/>
<keyword evidence="3 6" id="KW-0442">Lipid degradation</keyword>
<dbReference type="InterPro" id="IPR035892">
    <property type="entry name" value="C2_domain_sf"/>
</dbReference>
<dbReference type="HOGENOM" id="CLU_002738_3_2_1"/>
<reference evidence="10 12" key="2">
    <citation type="journal article" date="2013" name="Nature">
        <title>Insights into bilaterian evolution from three spiralian genomes.</title>
        <authorList>
            <person name="Simakov O."/>
            <person name="Marletaz F."/>
            <person name="Cho S.J."/>
            <person name="Edsinger-Gonzales E."/>
            <person name="Havlak P."/>
            <person name="Hellsten U."/>
            <person name="Kuo D.H."/>
            <person name="Larsson T."/>
            <person name="Lv J."/>
            <person name="Arendt D."/>
            <person name="Savage R."/>
            <person name="Osoegawa K."/>
            <person name="de Jong P."/>
            <person name="Grimwood J."/>
            <person name="Chapman J.A."/>
            <person name="Shapiro H."/>
            <person name="Aerts A."/>
            <person name="Otillar R.P."/>
            <person name="Terry A.Y."/>
            <person name="Boore J.L."/>
            <person name="Grigoriev I.V."/>
            <person name="Lindberg D.R."/>
            <person name="Seaver E.C."/>
            <person name="Weisblat D.A."/>
            <person name="Putnam N.H."/>
            <person name="Rokhsar D.S."/>
        </authorList>
    </citation>
    <scope>NUCLEOTIDE SEQUENCE</scope>
</reference>
<dbReference type="SMART" id="SM00148">
    <property type="entry name" value="PLCXc"/>
    <property type="match status" value="1"/>
</dbReference>
<sequence>GFYHLLNSEHFSIFKQEHANIYQDMCQPITNYFINSSHNTYLEGDQFNSYSKVECYINALTSGCRCVEIDAWDGVNEPVVCHGFAYTTKLLFSDVIAAINSYAFQTSKCPVIISIENHCGIEQQIKMAKIMRNTFKEKLYTEQLIEKCPCPSDLMGKIIIKKCNKKLSNAKNSCKKNIAKEASEDMFDDSEFDFNSANVPSKGNASKISAELSDLVTICQSTSFTSFNHSASHHSFQNICSFDENKALELAQTDLNGFIKHNMTVMSRTYPSGTRLKSSNYDPMPLWMAGCHIVSLNYQTPSQPMYINKGMFNDNGNCGFLLKPQFLRKEQSERQSERQTEELKQQIKEQSERQTEELKQIKDQLKLVKLEVAEQIEEQSTRIEMIEQKLDRFNPTWNFKMKFQIMCPELAMFLFEVYDYENLGKDVLVAQYSIRLTNIARGMAYFFRNFVHFYKNVFLHITKIKRKL</sequence>
<evidence type="ECO:0000313" key="10">
    <source>
        <dbReference type="EMBL" id="ESO12082.1"/>
    </source>
</evidence>
<dbReference type="PANTHER" id="PTHR10336:SF80">
    <property type="entry name" value="C2 DOMAIN-CONTAINING PROTEIN"/>
    <property type="match status" value="1"/>
</dbReference>
<dbReference type="PANTHER" id="PTHR10336">
    <property type="entry name" value="PHOSPHOINOSITIDE-SPECIFIC PHOSPHOLIPASE C FAMILY PROTEIN"/>
    <property type="match status" value="1"/>
</dbReference>
<evidence type="ECO:0000256" key="7">
    <source>
        <dbReference type="SAM" id="Coils"/>
    </source>
</evidence>
<dbReference type="SMART" id="SM00149">
    <property type="entry name" value="PLCYc"/>
    <property type="match status" value="1"/>
</dbReference>
<dbReference type="InterPro" id="IPR001711">
    <property type="entry name" value="PLipase_C_Pinositol-sp_Y"/>
</dbReference>
<feature type="coiled-coil region" evidence="7">
    <location>
        <begin position="329"/>
        <end position="389"/>
    </location>
</feature>
<evidence type="ECO:0000256" key="2">
    <source>
        <dbReference type="ARBA" id="ARBA00022801"/>
    </source>
</evidence>
<feature type="domain" description="PI-PLC Y-box" evidence="9">
    <location>
        <begin position="212"/>
        <end position="328"/>
    </location>
</feature>
<dbReference type="GO" id="GO:0004435">
    <property type="term" value="F:phosphatidylinositol-4,5-bisphosphate phospholipase C activity"/>
    <property type="evidence" value="ECO:0000318"/>
    <property type="project" value="GO_Central"/>
</dbReference>
<dbReference type="CDD" id="cd22249">
    <property type="entry name" value="UDM1_RNF168_RNF169-like"/>
    <property type="match status" value="1"/>
</dbReference>
<protein>
    <recommendedName>
        <fullName evidence="1 6">Phosphoinositide phospholipase C</fullName>
        <ecNumber evidence="1 6">3.1.4.11</ecNumber>
    </recommendedName>
</protein>
<evidence type="ECO:0000256" key="3">
    <source>
        <dbReference type="ARBA" id="ARBA00022963"/>
    </source>
</evidence>
<evidence type="ECO:0000259" key="9">
    <source>
        <dbReference type="PROSITE" id="PS50008"/>
    </source>
</evidence>
<evidence type="ECO:0000256" key="4">
    <source>
        <dbReference type="ARBA" id="ARBA00023098"/>
    </source>
</evidence>
<accession>T1FX15</accession>
<dbReference type="KEGG" id="hro:HELRODRAFT_62499"/>
<evidence type="ECO:0000259" key="8">
    <source>
        <dbReference type="PROSITE" id="PS50004"/>
    </source>
</evidence>
<dbReference type="eggNOG" id="KOG0169">
    <property type="taxonomic scope" value="Eukaryota"/>
</dbReference>
<keyword evidence="12" id="KW-1185">Reference proteome</keyword>
<evidence type="ECO:0000313" key="12">
    <source>
        <dbReference type="Proteomes" id="UP000015101"/>
    </source>
</evidence>
<comment type="catalytic activity">
    <reaction evidence="6">
        <text>a 1,2-diacyl-sn-glycero-3-phospho-(1D-myo-inositol-4,5-bisphosphate) + H2O = 1D-myo-inositol 1,4,5-trisphosphate + a 1,2-diacyl-sn-glycerol + H(+)</text>
        <dbReference type="Rhea" id="RHEA:33179"/>
        <dbReference type="ChEBI" id="CHEBI:15377"/>
        <dbReference type="ChEBI" id="CHEBI:15378"/>
        <dbReference type="ChEBI" id="CHEBI:17815"/>
        <dbReference type="ChEBI" id="CHEBI:58456"/>
        <dbReference type="ChEBI" id="CHEBI:203600"/>
        <dbReference type="EC" id="3.1.4.11"/>
    </reaction>
</comment>
<keyword evidence="5" id="KW-0807">Transducer</keyword>
<dbReference type="CDD" id="cd08558">
    <property type="entry name" value="PI-PLCc_eukaryota"/>
    <property type="match status" value="1"/>
</dbReference>
<dbReference type="Pfam" id="PF00168">
    <property type="entry name" value="C2"/>
    <property type="match status" value="1"/>
</dbReference>
<keyword evidence="7" id="KW-0175">Coiled coil</keyword>
<dbReference type="EnsemblMetazoa" id="HelroT62499">
    <property type="protein sequence ID" value="HelroP62499"/>
    <property type="gene ID" value="HelroG62499"/>
</dbReference>
<keyword evidence="4 6" id="KW-0443">Lipid metabolism</keyword>
<dbReference type="Gene3D" id="2.60.40.150">
    <property type="entry name" value="C2 domain"/>
    <property type="match status" value="1"/>
</dbReference>
<dbReference type="Proteomes" id="UP000015101">
    <property type="component" value="Unassembled WGS sequence"/>
</dbReference>
<dbReference type="SUPFAM" id="SSF51695">
    <property type="entry name" value="PLC-like phosphodiesterases"/>
    <property type="match status" value="1"/>
</dbReference>
<gene>
    <name evidence="11" type="primary">20213363</name>
    <name evidence="10" type="ORF">HELRODRAFT_62499</name>
</gene>
<evidence type="ECO:0000313" key="11">
    <source>
        <dbReference type="EnsemblMetazoa" id="HelroP62499"/>
    </source>
</evidence>
<dbReference type="PROSITE" id="PS50004">
    <property type="entry name" value="C2"/>
    <property type="match status" value="1"/>
</dbReference>
<proteinExistence type="predicted"/>
<dbReference type="InParanoid" id="T1FX15"/>
<dbReference type="SUPFAM" id="SSF49562">
    <property type="entry name" value="C2 domain (Calcium/lipid-binding domain, CaLB)"/>
    <property type="match status" value="1"/>
</dbReference>
<dbReference type="EC" id="3.1.4.11" evidence="1 6"/>
<dbReference type="CTD" id="20213363"/>
<evidence type="ECO:0000256" key="5">
    <source>
        <dbReference type="ARBA" id="ARBA00023224"/>
    </source>
</evidence>
<reference evidence="11" key="3">
    <citation type="submission" date="2015-06" db="UniProtKB">
        <authorList>
            <consortium name="EnsemblMetazoa"/>
        </authorList>
    </citation>
    <scope>IDENTIFICATION</scope>
</reference>
<feature type="domain" description="C2" evidence="8">
    <location>
        <begin position="323"/>
        <end position="450"/>
    </location>
</feature>
<dbReference type="PROSITE" id="PS50008">
    <property type="entry name" value="PIPLC_Y_DOMAIN"/>
    <property type="match status" value="1"/>
</dbReference>
<dbReference type="PRINTS" id="PR00390">
    <property type="entry name" value="PHPHLIPASEC"/>
</dbReference>
<dbReference type="PROSITE" id="PS50007">
    <property type="entry name" value="PIPLC_X_DOMAIN"/>
    <property type="match status" value="1"/>
</dbReference>
<dbReference type="Pfam" id="PF00388">
    <property type="entry name" value="PI-PLC-X"/>
    <property type="match status" value="1"/>
</dbReference>
<dbReference type="EMBL" id="AMQM01000058">
    <property type="status" value="NOT_ANNOTATED_CDS"/>
    <property type="molecule type" value="Genomic_DNA"/>
</dbReference>
<dbReference type="InterPro" id="IPR000008">
    <property type="entry name" value="C2_dom"/>
</dbReference>
<name>T1FX15_HELRO</name>
<dbReference type="STRING" id="6412.T1FX15"/>
<dbReference type="GeneID" id="20213363"/>
<dbReference type="InterPro" id="IPR000909">
    <property type="entry name" value="PLipase_C_PInositol-sp_X_dom"/>
</dbReference>
<evidence type="ECO:0000256" key="1">
    <source>
        <dbReference type="ARBA" id="ARBA00012368"/>
    </source>
</evidence>
<dbReference type="GO" id="GO:0046488">
    <property type="term" value="P:phosphatidylinositol metabolic process"/>
    <property type="evidence" value="ECO:0000318"/>
    <property type="project" value="GO_Central"/>
</dbReference>